<gene>
    <name evidence="1" type="primary">tagF</name>
    <name evidence="1" type="ORF">J6595_18805</name>
</gene>
<dbReference type="NCBIfam" id="TIGR03373">
    <property type="entry name" value="VI_minor_4"/>
    <property type="match status" value="1"/>
</dbReference>
<organism evidence="1 2">
    <name type="scientific">Jiella mangrovi</name>
    <dbReference type="NCBI Taxonomy" id="2821407"/>
    <lineage>
        <taxon>Bacteria</taxon>
        <taxon>Pseudomonadati</taxon>
        <taxon>Pseudomonadota</taxon>
        <taxon>Alphaproteobacteria</taxon>
        <taxon>Hyphomicrobiales</taxon>
        <taxon>Aurantimonadaceae</taxon>
        <taxon>Jiella</taxon>
    </lineage>
</organism>
<dbReference type="Pfam" id="PF09867">
    <property type="entry name" value="TagF_N"/>
    <property type="match status" value="1"/>
</dbReference>
<dbReference type="EMBL" id="JAGJCF010000018">
    <property type="protein sequence ID" value="MBP0617639.1"/>
    <property type="molecule type" value="Genomic_DNA"/>
</dbReference>
<dbReference type="PIRSF" id="PIRSF029287">
    <property type="entry name" value="UCP029287"/>
    <property type="match status" value="1"/>
</dbReference>
<reference evidence="1 2" key="1">
    <citation type="submission" date="2021-04" db="EMBL/GenBank/DDBJ databases">
        <title>Whole genome sequence of Jiella sp. KSK16Y-1.</title>
        <authorList>
            <person name="Tuo L."/>
        </authorList>
    </citation>
    <scope>NUCLEOTIDE SEQUENCE [LARGE SCALE GENOMIC DNA]</scope>
    <source>
        <strain evidence="1 2">KSK16Y-1</strain>
    </source>
</reference>
<dbReference type="Gene3D" id="3.40.1730.10">
    <property type="entry name" value="pa0076 domain"/>
    <property type="match status" value="1"/>
</dbReference>
<evidence type="ECO:0000313" key="2">
    <source>
        <dbReference type="Proteomes" id="UP000678276"/>
    </source>
</evidence>
<name>A0ABS4BLP2_9HYPH</name>
<dbReference type="Proteomes" id="UP000678276">
    <property type="component" value="Unassembled WGS sequence"/>
</dbReference>
<proteinExistence type="predicted"/>
<protein>
    <submittedName>
        <fullName evidence="1">Type VI secretion system-associated protein TagF</fullName>
    </submittedName>
</protein>
<dbReference type="InterPro" id="IPR038225">
    <property type="entry name" value="TagF_sf"/>
</dbReference>
<keyword evidence="2" id="KW-1185">Reference proteome</keyword>
<accession>A0ABS4BLP2</accession>
<comment type="caution">
    <text evidence="1">The sequence shown here is derived from an EMBL/GenBank/DDBJ whole genome shotgun (WGS) entry which is preliminary data.</text>
</comment>
<sequence length="252" mass="26049">MSSRALSADVAGDVTEPPQAASPAVTFAVFGKLPQRRDFVSSGLPPALLAPLERYLEDGMAAARSDLGPDFEADYLVMPLWRFWLGASCFGVAALGALIPSVDGVGRNFPLAILAIAAEGGAFELPLIDPMEAVFAGIEMRLMAIIAAETDAPFDLAALTAGLRPPHLVGEEAQADRDDGLPAGLGGVLMEARADDHRRLAAGQGYFWTAGHGGERPVLFSRAGLPSAADFAAMVCGVAPPDGPAATVEAQP</sequence>
<dbReference type="RefSeq" id="WP_209596603.1">
    <property type="nucleotide sequence ID" value="NZ_JAGJCF010000018.1"/>
</dbReference>
<dbReference type="InterPro" id="IPR017748">
    <property type="entry name" value="TagF"/>
</dbReference>
<evidence type="ECO:0000313" key="1">
    <source>
        <dbReference type="EMBL" id="MBP0617639.1"/>
    </source>
</evidence>